<proteinExistence type="predicted"/>
<evidence type="ECO:0000256" key="3">
    <source>
        <dbReference type="ARBA" id="ARBA00022559"/>
    </source>
</evidence>
<dbReference type="InterPro" id="IPR019791">
    <property type="entry name" value="Haem_peroxidase_animal"/>
</dbReference>
<keyword evidence="6" id="KW-0479">Metal-binding</keyword>
<dbReference type="GO" id="GO:0006979">
    <property type="term" value="P:response to oxidative stress"/>
    <property type="evidence" value="ECO:0007669"/>
    <property type="project" value="InterPro"/>
</dbReference>
<dbReference type="Pfam" id="PF03098">
    <property type="entry name" value="An_peroxidase"/>
    <property type="match status" value="1"/>
</dbReference>
<evidence type="ECO:0000313" key="7">
    <source>
        <dbReference type="EMBL" id="GAU91367.1"/>
    </source>
</evidence>
<keyword evidence="3" id="KW-0560">Oxidoreductase</keyword>
<dbReference type="PRINTS" id="PR00457">
    <property type="entry name" value="ANPEROXIDASE"/>
</dbReference>
<keyword evidence="6" id="KW-0349">Heme</keyword>
<keyword evidence="8" id="KW-1185">Reference proteome</keyword>
<evidence type="ECO:0000313" key="8">
    <source>
        <dbReference type="Proteomes" id="UP000186922"/>
    </source>
</evidence>
<gene>
    <name evidence="7" type="primary">RvY_03635</name>
    <name evidence="7" type="synonym">RvY_03635.1</name>
    <name evidence="7" type="ORF">RvY_03635-1</name>
</gene>
<keyword evidence="2" id="KW-0964">Secreted</keyword>
<dbReference type="EMBL" id="BDGG01000002">
    <property type="protein sequence ID" value="GAU91367.1"/>
    <property type="molecule type" value="Genomic_DNA"/>
</dbReference>
<dbReference type="GO" id="GO:0020037">
    <property type="term" value="F:heme binding"/>
    <property type="evidence" value="ECO:0007669"/>
    <property type="project" value="InterPro"/>
</dbReference>
<evidence type="ECO:0000256" key="1">
    <source>
        <dbReference type="ARBA" id="ARBA00004613"/>
    </source>
</evidence>
<dbReference type="AlphaFoldDB" id="A0A1D1UVW2"/>
<feature type="binding site" description="axial binding residue" evidence="6">
    <location>
        <position position="215"/>
    </location>
    <ligand>
        <name>heme b</name>
        <dbReference type="ChEBI" id="CHEBI:60344"/>
    </ligand>
    <ligandPart>
        <name>Fe</name>
        <dbReference type="ChEBI" id="CHEBI:18248"/>
    </ligandPart>
</feature>
<dbReference type="GO" id="GO:0046872">
    <property type="term" value="F:metal ion binding"/>
    <property type="evidence" value="ECO:0007669"/>
    <property type="project" value="UniProtKB-KW"/>
</dbReference>
<evidence type="ECO:0000256" key="2">
    <source>
        <dbReference type="ARBA" id="ARBA00022525"/>
    </source>
</evidence>
<name>A0A1D1UVW2_RAMVA</name>
<protein>
    <recommendedName>
        <fullName evidence="9">Peroxidase</fullName>
    </recommendedName>
</protein>
<keyword evidence="6" id="KW-0408">Iron</keyword>
<dbReference type="FunFam" id="1.10.640.10:FF:000003">
    <property type="entry name" value="chorion peroxidase"/>
    <property type="match status" value="1"/>
</dbReference>
<dbReference type="GO" id="GO:0005576">
    <property type="term" value="C:extracellular region"/>
    <property type="evidence" value="ECO:0007669"/>
    <property type="project" value="UniProtKB-SubCell"/>
</dbReference>
<comment type="subcellular location">
    <subcellularLocation>
        <location evidence="1">Secreted</location>
    </subcellularLocation>
</comment>
<dbReference type="GO" id="GO:0004601">
    <property type="term" value="F:peroxidase activity"/>
    <property type="evidence" value="ECO:0007669"/>
    <property type="project" value="UniProtKB-KW"/>
</dbReference>
<dbReference type="Gene3D" id="1.10.640.10">
    <property type="entry name" value="Haem peroxidase domain superfamily, animal type"/>
    <property type="match status" value="1"/>
</dbReference>
<dbReference type="InterPro" id="IPR037120">
    <property type="entry name" value="Haem_peroxidase_sf_animal"/>
</dbReference>
<dbReference type="PANTHER" id="PTHR11475:SF4">
    <property type="entry name" value="CHORION PEROXIDASE"/>
    <property type="match status" value="1"/>
</dbReference>
<dbReference type="STRING" id="947166.A0A1D1UVW2"/>
<dbReference type="CDD" id="cd09823">
    <property type="entry name" value="peroxinectin_like"/>
    <property type="match status" value="1"/>
</dbReference>
<dbReference type="PROSITE" id="PS50292">
    <property type="entry name" value="PEROXIDASE_3"/>
    <property type="match status" value="1"/>
</dbReference>
<organism evidence="7 8">
    <name type="scientific">Ramazzottius varieornatus</name>
    <name type="common">Water bear</name>
    <name type="synonym">Tardigrade</name>
    <dbReference type="NCBI Taxonomy" id="947166"/>
    <lineage>
        <taxon>Eukaryota</taxon>
        <taxon>Metazoa</taxon>
        <taxon>Ecdysozoa</taxon>
        <taxon>Tardigrada</taxon>
        <taxon>Eutardigrada</taxon>
        <taxon>Parachela</taxon>
        <taxon>Hypsibioidea</taxon>
        <taxon>Ramazzottiidae</taxon>
        <taxon>Ramazzottius</taxon>
    </lineage>
</organism>
<sequence length="494" mass="55996">MPIVIPKDDDFLAPLKQKCMEFVRSHPGSRTGCGQGIREQFNTNTAFIDGSAIYGQTKAKADSLRTFQDGNLDVFAPTSDPHYALPPQNAKASDCIAPTATKKCFKAGDSRVNVHLGIAEVQTLWLRQHNFVANILRDLNPRWNDEKLYQEARHIVAAQLQHIAYNEFLPILLGEDIMDKWNLQIMEEGSTDDYDITLNPSILNEFSTAAYRVGHTMVPNLFPRADKDFGVRKKEQLRSTYFRPFALYDKDAFDEIILGMVSSPTQEIDNNFVDDLTNHLFELPGDAFGLDLTALNVQRGRDHGLQGWMKWRKLCGLSTASNFDELRGMDIVSTEIVDRMADNYDDIEDVDVYAAGAAENHMSGARVGPTFGCIIAEQFRRLKFGDRFWYENNLPLPSSLTEKQIDAIHGVTMSRILCDNTPLMESVQLNAFLLSDPESNPVTSCSKIPPINYRRWRIKSRKGRSVPNSESIDEALHHNATVYQFFDSQHKRHR</sequence>
<comment type="caution">
    <text evidence="7">The sequence shown here is derived from an EMBL/GenBank/DDBJ whole genome shotgun (WGS) entry which is preliminary data.</text>
</comment>
<evidence type="ECO:0000256" key="5">
    <source>
        <dbReference type="ARBA" id="ARBA00023180"/>
    </source>
</evidence>
<evidence type="ECO:0008006" key="9">
    <source>
        <dbReference type="Google" id="ProtNLM"/>
    </source>
</evidence>
<dbReference type="Proteomes" id="UP000186922">
    <property type="component" value="Unassembled WGS sequence"/>
</dbReference>
<accession>A0A1D1UVW2</accession>
<dbReference type="InterPro" id="IPR010255">
    <property type="entry name" value="Haem_peroxidase_sf"/>
</dbReference>
<keyword evidence="4" id="KW-0732">Signal</keyword>
<dbReference type="OrthoDB" id="6505174at2759"/>
<evidence type="ECO:0000256" key="6">
    <source>
        <dbReference type="PIRSR" id="PIRSR619791-2"/>
    </source>
</evidence>
<reference evidence="7 8" key="1">
    <citation type="journal article" date="2016" name="Nat. Commun.">
        <title>Extremotolerant tardigrade genome and improved radiotolerance of human cultured cells by tardigrade-unique protein.</title>
        <authorList>
            <person name="Hashimoto T."/>
            <person name="Horikawa D.D."/>
            <person name="Saito Y."/>
            <person name="Kuwahara H."/>
            <person name="Kozuka-Hata H."/>
            <person name="Shin-I T."/>
            <person name="Minakuchi Y."/>
            <person name="Ohishi K."/>
            <person name="Motoyama A."/>
            <person name="Aizu T."/>
            <person name="Enomoto A."/>
            <person name="Kondo K."/>
            <person name="Tanaka S."/>
            <person name="Hara Y."/>
            <person name="Koshikawa S."/>
            <person name="Sagara H."/>
            <person name="Miura T."/>
            <person name="Yokobori S."/>
            <person name="Miyagawa K."/>
            <person name="Suzuki Y."/>
            <person name="Kubo T."/>
            <person name="Oyama M."/>
            <person name="Kohara Y."/>
            <person name="Fujiyama A."/>
            <person name="Arakawa K."/>
            <person name="Katayama T."/>
            <person name="Toyoda A."/>
            <person name="Kunieda T."/>
        </authorList>
    </citation>
    <scope>NUCLEOTIDE SEQUENCE [LARGE SCALE GENOMIC DNA]</scope>
    <source>
        <strain evidence="7 8">YOKOZUNA-1</strain>
    </source>
</reference>
<dbReference type="SUPFAM" id="SSF48113">
    <property type="entry name" value="Heme-dependent peroxidases"/>
    <property type="match status" value="1"/>
</dbReference>
<dbReference type="PANTHER" id="PTHR11475">
    <property type="entry name" value="OXIDASE/PEROXIDASE"/>
    <property type="match status" value="1"/>
</dbReference>
<evidence type="ECO:0000256" key="4">
    <source>
        <dbReference type="ARBA" id="ARBA00022729"/>
    </source>
</evidence>
<keyword evidence="5" id="KW-0325">Glycoprotein</keyword>
<keyword evidence="3" id="KW-0575">Peroxidase</keyword>